<dbReference type="Proteomes" id="UP000319142">
    <property type="component" value="Unassembled WGS sequence"/>
</dbReference>
<name>A0A558BHH7_9GAMM</name>
<dbReference type="AlphaFoldDB" id="A0A558BHH7"/>
<sequence>MLGYLTDCRKRRDRWWRYHVLKDAYIQDSATFSPEQETLARLSKAVRRLGYPMTESLQDFWRELLDVSAAHCSELAAGASERVEACADSLDISLLPVSGWLDLFRFCIGLGLFQSAATLRDKALLRMIQDASSPGASLSELTMACYASLELGESHRAAEWLGKMESSGCSAQRFSQARWFSALMSGANEGGVDGLAWGSSLADPGFGNLIRGRRIAVVGPVALEMESGPDIDGYDVVVKFGYRGGERGRDPRFQGKRVDVSYYNNTQAETLAGADFSPVFSELRWGVCHNRKGCSFFRPAPDNLRQLTSLQWFLPDTHLNAGPNALLDLLRFRPSAIHVFNTDLMLSSGRFAGYREKGNEETDYTRSFIKTHDPVLQYRIMHRLWSNGFIKGDARFEYVMALGLEGYLAELQKAYGAVNRALF</sequence>
<proteinExistence type="predicted"/>
<reference evidence="1 2" key="1">
    <citation type="submission" date="2019-07" db="EMBL/GenBank/DDBJ databases">
        <title>The pathways for chlorine oxyanion respiration interact through the shared metabolite chlorate.</title>
        <authorList>
            <person name="Barnum T.P."/>
            <person name="Cheng Y."/>
            <person name="Hill K.A."/>
            <person name="Lucas L.N."/>
            <person name="Carlson H.K."/>
            <person name="Coates J.D."/>
        </authorList>
    </citation>
    <scope>NUCLEOTIDE SEQUENCE [LARGE SCALE GENOMIC DNA]</scope>
    <source>
        <strain evidence="1">UCB</strain>
    </source>
</reference>
<dbReference type="EMBL" id="VMRX01000002">
    <property type="protein sequence ID" value="TVT35970.1"/>
    <property type="molecule type" value="Genomic_DNA"/>
</dbReference>
<evidence type="ECO:0000313" key="2">
    <source>
        <dbReference type="Proteomes" id="UP000319142"/>
    </source>
</evidence>
<evidence type="ECO:0000313" key="1">
    <source>
        <dbReference type="EMBL" id="TVT35970.1"/>
    </source>
</evidence>
<protein>
    <submittedName>
        <fullName evidence="1">Uncharacterized protein</fullName>
    </submittedName>
</protein>
<comment type="caution">
    <text evidence="1">The sequence shown here is derived from an EMBL/GenBank/DDBJ whole genome shotgun (WGS) entry which is preliminary data.</text>
</comment>
<organism evidence="1 2">
    <name type="scientific">Marinobacter vinifirmus</name>
    <dbReference type="NCBI Taxonomy" id="355591"/>
    <lineage>
        <taxon>Bacteria</taxon>
        <taxon>Pseudomonadati</taxon>
        <taxon>Pseudomonadota</taxon>
        <taxon>Gammaproteobacteria</taxon>
        <taxon>Pseudomonadales</taxon>
        <taxon>Marinobacteraceae</taxon>
        <taxon>Marinobacter</taxon>
    </lineage>
</organism>
<gene>
    <name evidence="1" type="ORF">FHK81_01785</name>
</gene>
<accession>A0A558BHH7</accession>